<reference evidence="2" key="1">
    <citation type="submission" date="2020-05" db="EMBL/GenBank/DDBJ databases">
        <authorList>
            <person name="Chiriac C."/>
            <person name="Salcher M."/>
            <person name="Ghai R."/>
            <person name="Kavagutti S V."/>
        </authorList>
    </citation>
    <scope>NUCLEOTIDE SEQUENCE</scope>
</reference>
<dbReference type="PANTHER" id="PTHR47505:SF1">
    <property type="entry name" value="DNA UTILIZATION PROTEIN YHGH"/>
    <property type="match status" value="1"/>
</dbReference>
<dbReference type="InterPro" id="IPR029057">
    <property type="entry name" value="PRTase-like"/>
</dbReference>
<dbReference type="Gene3D" id="3.40.50.2020">
    <property type="match status" value="1"/>
</dbReference>
<accession>A0A6J6F745</accession>
<dbReference type="EMBL" id="CAEZTW010000087">
    <property type="protein sequence ID" value="CAB4582843.1"/>
    <property type="molecule type" value="Genomic_DNA"/>
</dbReference>
<dbReference type="AlphaFoldDB" id="A0A6J6F745"/>
<gene>
    <name evidence="2" type="ORF">UFOPK1766_00557</name>
</gene>
<evidence type="ECO:0000313" key="2">
    <source>
        <dbReference type="EMBL" id="CAB4582843.1"/>
    </source>
</evidence>
<dbReference type="SUPFAM" id="SSF53271">
    <property type="entry name" value="PRTase-like"/>
    <property type="match status" value="1"/>
</dbReference>
<protein>
    <submittedName>
        <fullName evidence="2">Unannotated protein</fullName>
    </submittedName>
</protein>
<sequence length="144" mass="15914">MSISQSIIYAVADLAITGEIYLVTIPSSTLAIRRRGRDHIQELGIEVQNYLELKSINSHLLQLLSQRKNLKDQSRLNSKQRMQNTYGMFEVTSCENPQGAIFLIDDLVTTGASMMEGIRALFEAKITVTAAITACAVGRNSLIP</sequence>
<dbReference type="CDD" id="cd06223">
    <property type="entry name" value="PRTases_typeI"/>
    <property type="match status" value="1"/>
</dbReference>
<dbReference type="InterPro" id="IPR051910">
    <property type="entry name" value="ComF/GntX_DNA_util-trans"/>
</dbReference>
<organism evidence="2">
    <name type="scientific">freshwater metagenome</name>
    <dbReference type="NCBI Taxonomy" id="449393"/>
    <lineage>
        <taxon>unclassified sequences</taxon>
        <taxon>metagenomes</taxon>
        <taxon>ecological metagenomes</taxon>
    </lineage>
</organism>
<dbReference type="InterPro" id="IPR000836">
    <property type="entry name" value="PRTase_dom"/>
</dbReference>
<name>A0A6J6F745_9ZZZZ</name>
<dbReference type="PANTHER" id="PTHR47505">
    <property type="entry name" value="DNA UTILIZATION PROTEIN YHGH"/>
    <property type="match status" value="1"/>
</dbReference>
<proteinExistence type="inferred from homology"/>
<evidence type="ECO:0000256" key="1">
    <source>
        <dbReference type="ARBA" id="ARBA00008007"/>
    </source>
</evidence>
<comment type="similarity">
    <text evidence="1">Belongs to the ComF/GntX family.</text>
</comment>